<evidence type="ECO:0000256" key="5">
    <source>
        <dbReference type="ARBA" id="ARBA00033740"/>
    </source>
</evidence>
<dbReference type="EMBL" id="JAVRBK010000008">
    <property type="protein sequence ID" value="KAK5639792.1"/>
    <property type="molecule type" value="Genomic_DNA"/>
</dbReference>
<dbReference type="GO" id="GO:0004161">
    <property type="term" value="F:dimethylallyltranstransferase activity"/>
    <property type="evidence" value="ECO:0007669"/>
    <property type="project" value="TreeGrafter"/>
</dbReference>
<gene>
    <name evidence="7" type="ORF">RI129_010603</name>
</gene>
<comment type="cofactor">
    <cofactor evidence="1">
        <name>Mg(2+)</name>
        <dbReference type="ChEBI" id="CHEBI:18420"/>
    </cofactor>
</comment>
<name>A0AAN7V273_9COLE</name>
<evidence type="ECO:0000313" key="7">
    <source>
        <dbReference type="EMBL" id="KAK5639792.1"/>
    </source>
</evidence>
<dbReference type="InterPro" id="IPR000092">
    <property type="entry name" value="Polyprenyl_synt"/>
</dbReference>
<protein>
    <recommendedName>
        <fullName evidence="9">Terpene synthase</fullName>
    </recommendedName>
</protein>
<dbReference type="GO" id="GO:0004337">
    <property type="term" value="F:(2E,6E)-farnesyl diphosphate synthase activity"/>
    <property type="evidence" value="ECO:0007669"/>
    <property type="project" value="TreeGrafter"/>
</dbReference>
<dbReference type="GO" id="GO:0045337">
    <property type="term" value="P:farnesyl diphosphate biosynthetic process"/>
    <property type="evidence" value="ECO:0007669"/>
    <property type="project" value="TreeGrafter"/>
</dbReference>
<comment type="caution">
    <text evidence="7">The sequence shown here is derived from an EMBL/GenBank/DDBJ whole genome shotgun (WGS) entry which is preliminary data.</text>
</comment>
<keyword evidence="4" id="KW-0460">Magnesium</keyword>
<dbReference type="Proteomes" id="UP001329430">
    <property type="component" value="Chromosome 8"/>
</dbReference>
<dbReference type="AlphaFoldDB" id="A0AAN7V273"/>
<evidence type="ECO:0000313" key="8">
    <source>
        <dbReference type="Proteomes" id="UP001329430"/>
    </source>
</evidence>
<keyword evidence="2 6" id="KW-0808">Transferase</keyword>
<dbReference type="GO" id="GO:0046872">
    <property type="term" value="F:metal ion binding"/>
    <property type="evidence" value="ECO:0007669"/>
    <property type="project" value="UniProtKB-KW"/>
</dbReference>
<dbReference type="SUPFAM" id="SSF48576">
    <property type="entry name" value="Terpenoid synthases"/>
    <property type="match status" value="1"/>
</dbReference>
<evidence type="ECO:0000256" key="1">
    <source>
        <dbReference type="ARBA" id="ARBA00001946"/>
    </source>
</evidence>
<dbReference type="InterPro" id="IPR039702">
    <property type="entry name" value="FPS1-like"/>
</dbReference>
<sequence length="285" mass="33257">MHRLCIKRYRNTLIPLREAWYSKTSSTFGNDEKTRNLVYKDALEMLRSHFEFAVRDSVPRKNAELYEAVKHFDDLCYHVGPKRLVYTSDILMISYKSLEQPKNLTVDNLRRAAMLSWAFENATTGFFLADDITDSNTVRWNMPCWHTLPHIGLRALVDLRLLTMGSSQIIRKHLKDLPTYIHLQTLFNQFLYVTFLGQSSDLYSSSLFKNYRDDSSLSMSHYRALTKMKVGFPLYVAPPLAAIYLANLDPEIYTRSKHIFDNLAIHRQAQVSILVRTFYTRVLVL</sequence>
<evidence type="ECO:0008006" key="9">
    <source>
        <dbReference type="Google" id="ProtNLM"/>
    </source>
</evidence>
<evidence type="ECO:0000256" key="4">
    <source>
        <dbReference type="ARBA" id="ARBA00022842"/>
    </source>
</evidence>
<organism evidence="7 8">
    <name type="scientific">Pyrocoelia pectoralis</name>
    <dbReference type="NCBI Taxonomy" id="417401"/>
    <lineage>
        <taxon>Eukaryota</taxon>
        <taxon>Metazoa</taxon>
        <taxon>Ecdysozoa</taxon>
        <taxon>Arthropoda</taxon>
        <taxon>Hexapoda</taxon>
        <taxon>Insecta</taxon>
        <taxon>Pterygota</taxon>
        <taxon>Neoptera</taxon>
        <taxon>Endopterygota</taxon>
        <taxon>Coleoptera</taxon>
        <taxon>Polyphaga</taxon>
        <taxon>Elateriformia</taxon>
        <taxon>Elateroidea</taxon>
        <taxon>Lampyridae</taxon>
        <taxon>Lampyrinae</taxon>
        <taxon>Pyrocoelia</taxon>
    </lineage>
</organism>
<comment type="pathway">
    <text evidence="5">Pheromone biosynthesis.</text>
</comment>
<dbReference type="Pfam" id="PF00348">
    <property type="entry name" value="polyprenyl_synt"/>
    <property type="match status" value="1"/>
</dbReference>
<evidence type="ECO:0000256" key="3">
    <source>
        <dbReference type="ARBA" id="ARBA00022723"/>
    </source>
</evidence>
<dbReference type="Gene3D" id="1.10.600.10">
    <property type="entry name" value="Farnesyl Diphosphate Synthase"/>
    <property type="match status" value="1"/>
</dbReference>
<reference evidence="7 8" key="1">
    <citation type="journal article" date="2024" name="Insects">
        <title>An Improved Chromosome-Level Genome Assembly of the Firefly Pyrocoelia pectoralis.</title>
        <authorList>
            <person name="Fu X."/>
            <person name="Meyer-Rochow V.B."/>
            <person name="Ballantyne L."/>
            <person name="Zhu X."/>
        </authorList>
    </citation>
    <scope>NUCLEOTIDE SEQUENCE [LARGE SCALE GENOMIC DNA]</scope>
    <source>
        <strain evidence="7">XCY_ONT2</strain>
    </source>
</reference>
<accession>A0AAN7V273</accession>
<comment type="similarity">
    <text evidence="6">Belongs to the FPP/GGPP synthase family.</text>
</comment>
<keyword evidence="3" id="KW-0479">Metal-binding</keyword>
<dbReference type="PANTHER" id="PTHR11525">
    <property type="entry name" value="FARNESYL-PYROPHOSPHATE SYNTHETASE"/>
    <property type="match status" value="1"/>
</dbReference>
<dbReference type="PANTHER" id="PTHR11525:SF0">
    <property type="entry name" value="FARNESYL PYROPHOSPHATE SYNTHASE"/>
    <property type="match status" value="1"/>
</dbReference>
<dbReference type="GO" id="GO:0042811">
    <property type="term" value="P:pheromone biosynthetic process"/>
    <property type="evidence" value="ECO:0007669"/>
    <property type="project" value="UniProtKB-ARBA"/>
</dbReference>
<keyword evidence="8" id="KW-1185">Reference proteome</keyword>
<dbReference type="GO" id="GO:0005737">
    <property type="term" value="C:cytoplasm"/>
    <property type="evidence" value="ECO:0007669"/>
    <property type="project" value="TreeGrafter"/>
</dbReference>
<evidence type="ECO:0000256" key="2">
    <source>
        <dbReference type="ARBA" id="ARBA00022679"/>
    </source>
</evidence>
<evidence type="ECO:0000256" key="6">
    <source>
        <dbReference type="RuleBase" id="RU004466"/>
    </source>
</evidence>
<proteinExistence type="inferred from homology"/>
<dbReference type="InterPro" id="IPR008949">
    <property type="entry name" value="Isoprenoid_synthase_dom_sf"/>
</dbReference>